<reference evidence="1" key="1">
    <citation type="submission" date="2023-03" db="EMBL/GenBank/DDBJ databases">
        <title>Massive genome expansion in bonnet fungi (Mycena s.s.) driven by repeated elements and novel gene families across ecological guilds.</title>
        <authorList>
            <consortium name="Lawrence Berkeley National Laboratory"/>
            <person name="Harder C.B."/>
            <person name="Miyauchi S."/>
            <person name="Viragh M."/>
            <person name="Kuo A."/>
            <person name="Thoen E."/>
            <person name="Andreopoulos B."/>
            <person name="Lu D."/>
            <person name="Skrede I."/>
            <person name="Drula E."/>
            <person name="Henrissat B."/>
            <person name="Morin E."/>
            <person name="Kohler A."/>
            <person name="Barry K."/>
            <person name="LaButti K."/>
            <person name="Morin E."/>
            <person name="Salamov A."/>
            <person name="Lipzen A."/>
            <person name="Mereny Z."/>
            <person name="Hegedus B."/>
            <person name="Baldrian P."/>
            <person name="Stursova M."/>
            <person name="Weitz H."/>
            <person name="Taylor A."/>
            <person name="Grigoriev I.V."/>
            <person name="Nagy L.G."/>
            <person name="Martin F."/>
            <person name="Kauserud H."/>
        </authorList>
    </citation>
    <scope>NUCLEOTIDE SEQUENCE</scope>
    <source>
        <strain evidence="1">9284</strain>
    </source>
</reference>
<evidence type="ECO:0000313" key="2">
    <source>
        <dbReference type="Proteomes" id="UP001221142"/>
    </source>
</evidence>
<sequence>MPCPFESILHTNAVPTPTERQHIHEVQAFVDPHSLASPARRLSDDLVREIFLASLPDTGNPAFNRNESPLLVAQISTSWRRIALSTPRLWSSMHIVVPHTTHLGRLTEQIISWLSRSGVAPLSISLVFSEAATPTLSGSLEQNAGTHVISLLLILVAESHRWLDIDFTVPDTAARHFNLSLTSDDIPLLKSLVFSDGLPGDRRLIGPDPTPVHPQFPFLATQSLRKLAIPIGCLDLRTPGAVLWHNLVHLAFEAGLSRGLTCATALNLLSQCHLLEYCALPLYRSRRDPAVEIAPFTLPYLAELRLALPFHAGEAHTRFFSVMSLPALHSLHCTGSGFQGNGVLLCEYFFPNDVSTLQHLNFGVDAFPSGLFFEIIAKMTALQTLCIRYHLRLEPRVQGSTSFVVGFPEILAHLSIPEADAGPFPYSA</sequence>
<comment type="caution">
    <text evidence="1">The sequence shown here is derived from an EMBL/GenBank/DDBJ whole genome shotgun (WGS) entry which is preliminary data.</text>
</comment>
<accession>A0AAD7CKY6</accession>
<evidence type="ECO:0008006" key="3">
    <source>
        <dbReference type="Google" id="ProtNLM"/>
    </source>
</evidence>
<name>A0AAD7CKY6_9AGAR</name>
<dbReference type="AlphaFoldDB" id="A0AAD7CKY6"/>
<protein>
    <recommendedName>
        <fullName evidence="3">F-box domain-containing protein</fullName>
    </recommendedName>
</protein>
<evidence type="ECO:0000313" key="1">
    <source>
        <dbReference type="EMBL" id="KAJ7651346.1"/>
    </source>
</evidence>
<organism evidence="1 2">
    <name type="scientific">Roridomyces roridus</name>
    <dbReference type="NCBI Taxonomy" id="1738132"/>
    <lineage>
        <taxon>Eukaryota</taxon>
        <taxon>Fungi</taxon>
        <taxon>Dikarya</taxon>
        <taxon>Basidiomycota</taxon>
        <taxon>Agaricomycotina</taxon>
        <taxon>Agaricomycetes</taxon>
        <taxon>Agaricomycetidae</taxon>
        <taxon>Agaricales</taxon>
        <taxon>Marasmiineae</taxon>
        <taxon>Mycenaceae</taxon>
        <taxon>Roridomyces</taxon>
    </lineage>
</organism>
<dbReference type="EMBL" id="JARKIF010000001">
    <property type="protein sequence ID" value="KAJ7651346.1"/>
    <property type="molecule type" value="Genomic_DNA"/>
</dbReference>
<keyword evidence="2" id="KW-1185">Reference proteome</keyword>
<proteinExistence type="predicted"/>
<dbReference type="Proteomes" id="UP001221142">
    <property type="component" value="Unassembled WGS sequence"/>
</dbReference>
<gene>
    <name evidence="1" type="ORF">FB45DRAFT_1079122</name>
</gene>